<dbReference type="EMBL" id="BT134937">
    <property type="protein sequence ID" value="AFK34732.1"/>
    <property type="molecule type" value="mRNA"/>
</dbReference>
<dbReference type="EMBL" id="PSQE01000002">
    <property type="protein sequence ID" value="RHN76070.1"/>
    <property type="molecule type" value="Genomic_DNA"/>
</dbReference>
<protein>
    <recommendedName>
        <fullName evidence="4">Transmembrane protein</fullName>
    </recommendedName>
</protein>
<sequence length="79" mass="8889">MESLNLIFLILSILQAVTTLATVHHSLSIHSAATLPELRPPNFPNDTLDNPLKLLLPLSFKFRSFLDLFIFEQLISTLS</sequence>
<evidence type="ECO:0000313" key="3">
    <source>
        <dbReference type="EMBL" id="RHN76070.1"/>
    </source>
</evidence>
<accession>I3S390</accession>
<feature type="chain" id="PRO_5036283655" description="Transmembrane protein" evidence="1">
    <location>
        <begin position="22"/>
        <end position="79"/>
    </location>
</feature>
<feature type="signal peptide" evidence="1">
    <location>
        <begin position="1"/>
        <end position="21"/>
    </location>
</feature>
<dbReference type="Gramene" id="rna12345">
    <property type="protein sequence ID" value="RHN76070.1"/>
    <property type="gene ID" value="gene12345"/>
</dbReference>
<reference evidence="3" key="2">
    <citation type="journal article" date="2018" name="Nat. Plants">
        <title>Whole-genome landscape of Medicago truncatula symbiotic genes.</title>
        <authorList>
            <person name="Pecrix Y."/>
            <person name="Gamas P."/>
            <person name="Carrere S."/>
        </authorList>
    </citation>
    <scope>NUCLEOTIDE SEQUENCE</scope>
    <source>
        <tissue evidence="3">Leaves</tissue>
    </source>
</reference>
<gene>
    <name evidence="3" type="ORF">MtrunA17_Chr2g0328041</name>
</gene>
<dbReference type="Proteomes" id="UP000265566">
    <property type="component" value="Chromosome 2"/>
</dbReference>
<evidence type="ECO:0000313" key="2">
    <source>
        <dbReference type="EMBL" id="AFK34732.1"/>
    </source>
</evidence>
<evidence type="ECO:0000256" key="1">
    <source>
        <dbReference type="SAM" id="SignalP"/>
    </source>
</evidence>
<proteinExistence type="evidence at transcript level"/>
<evidence type="ECO:0008006" key="4">
    <source>
        <dbReference type="Google" id="ProtNLM"/>
    </source>
</evidence>
<organism evidence="2">
    <name type="scientific">Medicago truncatula</name>
    <name type="common">Barrel medic</name>
    <name type="synonym">Medicago tribuloides</name>
    <dbReference type="NCBI Taxonomy" id="3880"/>
    <lineage>
        <taxon>Eukaryota</taxon>
        <taxon>Viridiplantae</taxon>
        <taxon>Streptophyta</taxon>
        <taxon>Embryophyta</taxon>
        <taxon>Tracheophyta</taxon>
        <taxon>Spermatophyta</taxon>
        <taxon>Magnoliopsida</taxon>
        <taxon>eudicotyledons</taxon>
        <taxon>Gunneridae</taxon>
        <taxon>Pentapetalae</taxon>
        <taxon>rosids</taxon>
        <taxon>fabids</taxon>
        <taxon>Fabales</taxon>
        <taxon>Fabaceae</taxon>
        <taxon>Papilionoideae</taxon>
        <taxon>50 kb inversion clade</taxon>
        <taxon>NPAAA clade</taxon>
        <taxon>Hologalegina</taxon>
        <taxon>IRL clade</taxon>
        <taxon>Trifolieae</taxon>
        <taxon>Medicago</taxon>
    </lineage>
</organism>
<keyword evidence="1" id="KW-0732">Signal</keyword>
<dbReference type="AlphaFoldDB" id="I3S390"/>
<name>I3S390_MEDTR</name>
<reference evidence="2" key="1">
    <citation type="submission" date="2012-05" db="EMBL/GenBank/DDBJ databases">
        <authorList>
            <person name="Krishnakumar V."/>
            <person name="Cheung F."/>
            <person name="Xiao Y."/>
            <person name="Chan A."/>
            <person name="Moskal W.A."/>
            <person name="Town C.D."/>
        </authorList>
    </citation>
    <scope>NUCLEOTIDE SEQUENCE</scope>
</reference>